<dbReference type="RefSeq" id="WP_026659614.1">
    <property type="nucleotide sequence ID" value="NC_022538.1"/>
</dbReference>
<keyword evidence="2 4" id="KW-0378">Hydrolase</keyword>
<sequence>MNNSNLNKEAIDAFIIAKDKRFRVRSCGIIIKQGHVLMIKNDIDDYYYSVGGAIHIGETIEEACLREVFEETGYRYEIDRLQFIHENFFENNGELCHEIAFYFLMKQNDNDKFIISQGSFGAMEEKVWIPIKNFSDYKAYPLFFADELKEIKDKIKVITTFE</sequence>
<keyword evidence="5" id="KW-1185">Reference proteome</keyword>
<evidence type="ECO:0000313" key="4">
    <source>
        <dbReference type="EMBL" id="CCV64427.1"/>
    </source>
</evidence>
<accession>U4KL18</accession>
<dbReference type="PROSITE" id="PS51462">
    <property type="entry name" value="NUDIX"/>
    <property type="match status" value="1"/>
</dbReference>
<dbReference type="PROSITE" id="PS00893">
    <property type="entry name" value="NUDIX_BOX"/>
    <property type="match status" value="1"/>
</dbReference>
<dbReference type="OrthoDB" id="384671at2"/>
<dbReference type="CDD" id="cd04688">
    <property type="entry name" value="NUDIX_Hydrolase"/>
    <property type="match status" value="1"/>
</dbReference>
<dbReference type="Proteomes" id="UP000032740">
    <property type="component" value="Chromosome"/>
</dbReference>
<dbReference type="EMBL" id="FO681347">
    <property type="protein sequence ID" value="CCV64427.1"/>
    <property type="molecule type" value="Genomic_DNA"/>
</dbReference>
<dbReference type="InterPro" id="IPR000086">
    <property type="entry name" value="NUDIX_hydrolase_dom"/>
</dbReference>
<dbReference type="Gene3D" id="3.90.79.10">
    <property type="entry name" value="Nucleoside Triphosphate Pyrophosphohydrolase"/>
    <property type="match status" value="1"/>
</dbReference>
<evidence type="ECO:0000256" key="2">
    <source>
        <dbReference type="ARBA" id="ARBA00022801"/>
    </source>
</evidence>
<dbReference type="SUPFAM" id="SSF55811">
    <property type="entry name" value="Nudix"/>
    <property type="match status" value="1"/>
</dbReference>
<dbReference type="GO" id="GO:0016787">
    <property type="term" value="F:hydrolase activity"/>
    <property type="evidence" value="ECO:0007669"/>
    <property type="project" value="UniProtKB-KW"/>
</dbReference>
<dbReference type="InterPro" id="IPR020084">
    <property type="entry name" value="NUDIX_hydrolase_CS"/>
</dbReference>
<name>U4KL18_ALTPJ</name>
<dbReference type="InterPro" id="IPR015797">
    <property type="entry name" value="NUDIX_hydrolase-like_dom_sf"/>
</dbReference>
<dbReference type="PANTHER" id="PTHR43046:SF14">
    <property type="entry name" value="MUTT_NUDIX FAMILY PROTEIN"/>
    <property type="match status" value="1"/>
</dbReference>
<gene>
    <name evidence="4" type="ORF">BN85408500</name>
</gene>
<proteinExistence type="predicted"/>
<evidence type="ECO:0000313" key="5">
    <source>
        <dbReference type="Proteomes" id="UP000032740"/>
    </source>
</evidence>
<organism evidence="4 5">
    <name type="scientific">Alteracholeplasma palmae (strain ATCC 49389 / J233)</name>
    <name type="common">Acholeplasma palmae</name>
    <dbReference type="NCBI Taxonomy" id="1318466"/>
    <lineage>
        <taxon>Bacteria</taxon>
        <taxon>Bacillati</taxon>
        <taxon>Mycoplasmatota</taxon>
        <taxon>Mollicutes</taxon>
        <taxon>Acholeplasmatales</taxon>
        <taxon>Acholeplasmataceae</taxon>
        <taxon>Acholeplasma</taxon>
    </lineage>
</organism>
<dbReference type="KEGG" id="apal:BN85408500"/>
<comment type="cofactor">
    <cofactor evidence="1">
        <name>Mg(2+)</name>
        <dbReference type="ChEBI" id="CHEBI:18420"/>
    </cofactor>
</comment>
<dbReference type="Pfam" id="PF00293">
    <property type="entry name" value="NUDIX"/>
    <property type="match status" value="1"/>
</dbReference>
<dbReference type="PANTHER" id="PTHR43046">
    <property type="entry name" value="GDP-MANNOSE MANNOSYL HYDROLASE"/>
    <property type="match status" value="1"/>
</dbReference>
<dbReference type="HOGENOM" id="CLU_037162_18_6_14"/>
<reference evidence="4 5" key="1">
    <citation type="journal article" date="2013" name="J. Mol. Microbiol. Biotechnol.">
        <title>Analysis of the Complete Genomes of Acholeplasma brassicae , A. palmae and A. laidlawii and Their Comparison to the Obligate Parasites from ' Candidatus Phytoplasma'.</title>
        <authorList>
            <person name="Kube M."/>
            <person name="Siewert C."/>
            <person name="Migdoll A.M."/>
            <person name="Duduk B."/>
            <person name="Holz S."/>
            <person name="Rabus R."/>
            <person name="Seemuller E."/>
            <person name="Mitrovic J."/>
            <person name="Muller I."/>
            <person name="Buttner C."/>
            <person name="Reinhardt R."/>
        </authorList>
    </citation>
    <scope>NUCLEOTIDE SEQUENCE [LARGE SCALE GENOMIC DNA]</scope>
    <source>
        <strain evidence="4 5">J233</strain>
    </source>
</reference>
<protein>
    <submittedName>
        <fullName evidence="4">Hydrolase, nudix family</fullName>
    </submittedName>
</protein>
<evidence type="ECO:0000256" key="1">
    <source>
        <dbReference type="ARBA" id="ARBA00001946"/>
    </source>
</evidence>
<feature type="domain" description="Nudix hydrolase" evidence="3">
    <location>
        <begin position="20"/>
        <end position="150"/>
    </location>
</feature>
<evidence type="ECO:0000259" key="3">
    <source>
        <dbReference type="PROSITE" id="PS51462"/>
    </source>
</evidence>
<dbReference type="AlphaFoldDB" id="U4KL18"/>